<dbReference type="Pfam" id="PF13560">
    <property type="entry name" value="HTH_31"/>
    <property type="match status" value="1"/>
</dbReference>
<feature type="domain" description="HTH cro/C1-type" evidence="1">
    <location>
        <begin position="18"/>
        <end position="73"/>
    </location>
</feature>
<evidence type="ECO:0000313" key="2">
    <source>
        <dbReference type="EMBL" id="MCH6169804.1"/>
    </source>
</evidence>
<dbReference type="EMBL" id="JAKXMK010000028">
    <property type="protein sequence ID" value="MCH6169804.1"/>
    <property type="molecule type" value="Genomic_DNA"/>
</dbReference>
<dbReference type="Proteomes" id="UP001299970">
    <property type="component" value="Unassembled WGS sequence"/>
</dbReference>
<gene>
    <name evidence="2" type="ORF">MMF94_29240</name>
</gene>
<dbReference type="Gene3D" id="1.10.260.40">
    <property type="entry name" value="lambda repressor-like DNA-binding domains"/>
    <property type="match status" value="1"/>
</dbReference>
<reference evidence="2 3" key="1">
    <citation type="submission" date="2022-03" db="EMBL/GenBank/DDBJ databases">
        <title>Pseudonocardia alaer sp. nov., a novel actinomycete isolated from reed forest soil.</title>
        <authorList>
            <person name="Wang L."/>
        </authorList>
    </citation>
    <scope>NUCLEOTIDE SEQUENCE [LARGE SCALE GENOMIC DNA]</scope>
    <source>
        <strain evidence="2 3">Y-16303</strain>
    </source>
</reference>
<organism evidence="2 3">
    <name type="scientific">Pseudonocardia alaniniphila</name>
    <dbReference type="NCBI Taxonomy" id="75291"/>
    <lineage>
        <taxon>Bacteria</taxon>
        <taxon>Bacillati</taxon>
        <taxon>Actinomycetota</taxon>
        <taxon>Actinomycetes</taxon>
        <taxon>Pseudonocardiales</taxon>
        <taxon>Pseudonocardiaceae</taxon>
        <taxon>Pseudonocardia</taxon>
    </lineage>
</organism>
<name>A0ABS9TMN7_9PSEU</name>
<evidence type="ECO:0000259" key="1">
    <source>
        <dbReference type="PROSITE" id="PS50943"/>
    </source>
</evidence>
<dbReference type="CDD" id="cd00093">
    <property type="entry name" value="HTH_XRE"/>
    <property type="match status" value="1"/>
</dbReference>
<accession>A0ABS9TMN7</accession>
<dbReference type="InterPro" id="IPR001387">
    <property type="entry name" value="Cro/C1-type_HTH"/>
</dbReference>
<protein>
    <submittedName>
        <fullName evidence="2">Helix-turn-helix domain-containing protein</fullName>
    </submittedName>
</protein>
<dbReference type="SUPFAM" id="SSF47413">
    <property type="entry name" value="lambda repressor-like DNA-binding domains"/>
    <property type="match status" value="1"/>
</dbReference>
<dbReference type="RefSeq" id="WP_241040463.1">
    <property type="nucleotide sequence ID" value="NZ_BAAAJF010000014.1"/>
</dbReference>
<proteinExistence type="predicted"/>
<dbReference type="SMART" id="SM00530">
    <property type="entry name" value="HTH_XRE"/>
    <property type="match status" value="1"/>
</dbReference>
<dbReference type="InterPro" id="IPR010982">
    <property type="entry name" value="Lambda_DNA-bd_dom_sf"/>
</dbReference>
<evidence type="ECO:0000313" key="3">
    <source>
        <dbReference type="Proteomes" id="UP001299970"/>
    </source>
</evidence>
<dbReference type="InterPro" id="IPR043917">
    <property type="entry name" value="DUF5753"/>
</dbReference>
<comment type="caution">
    <text evidence="2">The sequence shown here is derived from an EMBL/GenBank/DDBJ whole genome shotgun (WGS) entry which is preliminary data.</text>
</comment>
<keyword evidence="3" id="KW-1185">Reference proteome</keyword>
<dbReference type="Pfam" id="PF19054">
    <property type="entry name" value="DUF5753"/>
    <property type="match status" value="1"/>
</dbReference>
<dbReference type="PROSITE" id="PS50943">
    <property type="entry name" value="HTH_CROC1"/>
    <property type="match status" value="1"/>
</dbReference>
<sequence>MAAPQSPIGSRRRLGAELRRLRGKAGLTLDEVADLMTCSTSKISRLETGKGIPKMPDIRELIRIYRVTSDTEQDMLLRLVRDGRQPGWWEPLTEGVHPERFVLDNPGRYAALENDAAVIHSFDVTLVFGLLQTADYARTVLSTLLPHHSPQEIDRLVELRVTRQDALRRTSPPPLELVAVLDEAVLRRKVGGRAVWKAQLEYIIEMSELPTVSVRVLPFELGLLRAHYGHFVLLKIPDELGSDVVYVEGHAGETYLDAQSEVDRYKEVFADVLQHALSPHESRETIARYL</sequence>